<dbReference type="EMBL" id="CM042882">
    <property type="protein sequence ID" value="KAI4380106.1"/>
    <property type="molecule type" value="Genomic_DNA"/>
</dbReference>
<gene>
    <name evidence="1" type="ORF">MLD38_006330</name>
</gene>
<proteinExistence type="predicted"/>
<protein>
    <submittedName>
        <fullName evidence="1">Uncharacterized protein</fullName>
    </submittedName>
</protein>
<evidence type="ECO:0000313" key="2">
    <source>
        <dbReference type="Proteomes" id="UP001057402"/>
    </source>
</evidence>
<keyword evidence="2" id="KW-1185">Reference proteome</keyword>
<evidence type="ECO:0000313" key="1">
    <source>
        <dbReference type="EMBL" id="KAI4380106.1"/>
    </source>
</evidence>
<sequence length="1839" mass="212456">MVDRNLGSIKLTIPPFQGKNDPDKYIEWERKVDLVFDCHNYSEEKKVKLAAVAFTDYAIVWWDQLMVTKRRNRERPINNWEDMKAVMRRRFVPSHYYRDLHLKLQSLKQGTNSVEEYHKEMEIAMIRANVEEDREATMARFICGLNREIANVVELQHYVELEEVVHMAMKVERQLKKGGRSSSRFESSNSNAKWTSKHEGSGSKWAGSKQGERSEGHKPTFKSSTDSKEKGNSSFQTQRNRDIKCFRCLGSGHYASQCPNKRAMILLDNGEIESAEEHESDADSMPSLEDADEVEHPVTGNALIVLRSLHVQAKEGGELQRENIFYTRCHVNSWVCGLIIDGGSCVNVASKLMVEKLGLNTQKHPRPYRLQWLNESGDLRVTKQVMISFSIGKYHDEVLCDVVPMEASHLLLGRPWQFDRRTTHDGYLNRYSFKKDGRSVTLAPLPPHQVFEEQLRIKKSIAASSKERMSVPVLKEKEGENERKASREKSKKPSDEKGKCASSSIERKERQKKSCFTKEGELESVCKGQRPMILLLYKEAYLSTNSNPSLPSVVVSLLQEFDDVFPKEMPAELPPIRGIEHQIDFIPGAPIPNRPAYRCSPQEAKELQKQVDELLSKGYVRESMSPCSLPVLLVPKKDGAWRMCVDCRAVNKITVKYRYTIPRLDDMLDELHGSTVFSKIDLKSGYHQIRMKEGDEWKTAFKTKHGLYEWLVMPFGLTNAPSTFMRLMNHVLRAYIGKFVVVYFDDILVFSKNEHDHVNHLRSVLEALRHEKLYANLKKCEFFLESVVFLGFVVSSRGVEVDEEKVRAIREWPTPTTISEVRSFHGLAGFYRRFVRDFSTIASPLTDIIKKEVGFRWGTEQEKAFKTLKEKLSSAPLLMLPDFSKPFEIECDASGIGIGSVLMQEKRPIAYFSEKLNGAALNYSTYDKELYALVRALETWQHYLWSQEFVIHTDHESLKHLKDQGKLNRRHTRWIQFIEMFPYVIQYKKGKENIVADALSRRYTLISTLDAKFMGFEHIKELYLHDHDFKEVFSACEKGSFGKFYRHEGYLFRENKLCIPQGSMRELLVREAHGGGLMGHFGVTKTLDVLREHFFWPHMKRDVMRICLRCIKCKKAKSKIQPHGLYMPLPVPSHPWTDVSMDFVLGLPRTRNGKDSIFVVVDRFSKMAHFIPCKKTDDAKHVADLFFREIVRLHGIPRTIVSDRDVKFLSHFWRVLWGKLGTKLLFSTTCHPQTDGQTEVVNRTLGTLLRAVIKKNLKAWEECIPFVEFAYNRVVHSSTMFSPFEIVYGFNPLTPLDLTPLPSAEITSLDGKHKAELVKKIHEEARSRILHKNEQAADQANRRRKHVTFKPGDLVWAHFRKERFPNQRKSKLHSRGDGPFQVLEKINDNAYKLDLPGEYHYLKELYKDDEDFGAIFVQCAQQAIDRFHQVNGFLFRDSKLCIPRSSTRELLIREIHGGGIAGHFGVDKTLAMLQEHFYWPRLEKQVRGLIARCATCQQAKSRVQPQGLYTPLPVPERPWEHVSMDFVLGLPRTQRRKDSIMVVVDRFSKMAHFIPCQKTDDATNVADLYFREVLRLHGVPKSIVSDRDTKFLSYFWKTLWHKLGTKLVFSTAYHPQTDGQTEVVNRTMAAILRTLVSKNQKDWDIKLAHAEFAYNRAPSSTTKSSPFQVVYGLNPLVPVELMPASDLRSVSKDAEERAKEMRLLHEKTRAQIEKANQRYAERANRGRRVKIFQPGDLVWIHLRKERFPGKRKNKLMPRAEGPFKIIERINDNAYKIDLPGDYGVSATFNVQYLMPFVEDDEDESLRTNSFQQGEDDTKKDDNLFPSTRSKRGVTLLACD</sequence>
<reference evidence="2" key="1">
    <citation type="journal article" date="2023" name="Front. Plant Sci.">
        <title>Chromosomal-level genome assembly of Melastoma candidum provides insights into trichome evolution.</title>
        <authorList>
            <person name="Zhong Y."/>
            <person name="Wu W."/>
            <person name="Sun C."/>
            <person name="Zou P."/>
            <person name="Liu Y."/>
            <person name="Dai S."/>
            <person name="Zhou R."/>
        </authorList>
    </citation>
    <scope>NUCLEOTIDE SEQUENCE [LARGE SCALE GENOMIC DNA]</scope>
</reference>
<accession>A0ACB9RQJ9</accession>
<dbReference type="Proteomes" id="UP001057402">
    <property type="component" value="Chromosome 3"/>
</dbReference>
<organism evidence="1 2">
    <name type="scientific">Melastoma candidum</name>
    <dbReference type="NCBI Taxonomy" id="119954"/>
    <lineage>
        <taxon>Eukaryota</taxon>
        <taxon>Viridiplantae</taxon>
        <taxon>Streptophyta</taxon>
        <taxon>Embryophyta</taxon>
        <taxon>Tracheophyta</taxon>
        <taxon>Spermatophyta</taxon>
        <taxon>Magnoliopsida</taxon>
        <taxon>eudicotyledons</taxon>
        <taxon>Gunneridae</taxon>
        <taxon>Pentapetalae</taxon>
        <taxon>rosids</taxon>
        <taxon>malvids</taxon>
        <taxon>Myrtales</taxon>
        <taxon>Melastomataceae</taxon>
        <taxon>Melastomatoideae</taxon>
        <taxon>Melastomateae</taxon>
        <taxon>Melastoma</taxon>
    </lineage>
</organism>
<name>A0ACB9RQJ9_9MYRT</name>
<comment type="caution">
    <text evidence="1">The sequence shown here is derived from an EMBL/GenBank/DDBJ whole genome shotgun (WGS) entry which is preliminary data.</text>
</comment>